<feature type="transmembrane region" description="Helical" evidence="1">
    <location>
        <begin position="33"/>
        <end position="52"/>
    </location>
</feature>
<proteinExistence type="predicted"/>
<evidence type="ECO:0000313" key="3">
    <source>
        <dbReference type="Proteomes" id="UP000800041"/>
    </source>
</evidence>
<keyword evidence="3" id="KW-1185">Reference proteome</keyword>
<dbReference type="GO" id="GO:0016705">
    <property type="term" value="F:oxidoreductase activity, acting on paired donors, with incorporation or reduction of molecular oxygen"/>
    <property type="evidence" value="ECO:0007669"/>
    <property type="project" value="InterPro"/>
</dbReference>
<dbReference type="SUPFAM" id="SSF48264">
    <property type="entry name" value="Cytochrome P450"/>
    <property type="match status" value="1"/>
</dbReference>
<accession>A0A6G1GZQ9</accession>
<sequence>MMESVNNSQSTTFAFAFPDPFNKTYQIKHTLPWTWKGFLAGLSLLLLFVVLVRTTLQYFRLEHFPGPSTTGISKIWLLRTVTSGKMHDIFYEQYKKFGPVIRVAPNSIMISDALTWRRICAPRSPYVRGKWYKGMRFEPDRDMILSRSDKGHEEMRAKMALGYAGRDNQDLEATMDGRITKLLDLIRGKYTSTEEKGYRPFDWGTWANNLTLDVTTQVAFSHTVGNIEANADVLDYHGSVGMGLPVNTTLTVLPWIISILERCPFLHWIMPSIEDKHGYGQILGFSYKRVAERFSESPVVGKDLLGSFLNHGITKSEAEAEMIVAMMAGTDPAATSLRSTILYVLTNPHVHNKLVKEIADKGLIPAPATSEIVSLATAKSLPYFQACIKEGLRIFPPFIGALEKIVPEGGDTLPNGQFVPEGTAVGLNFYGMMRDKAIFGEDVDSYRPERWFVKAGEHVESERLKDMERTLSCVFSAGRFTCLGKDLAIIQVNKVIVELLRRFDLSLIDPLNPWESYSYGIFLQRHLWLRVTEREDAISRD</sequence>
<gene>
    <name evidence="2" type="ORF">K402DRAFT_355805</name>
</gene>
<reference evidence="2" key="1">
    <citation type="journal article" date="2020" name="Stud. Mycol.">
        <title>101 Dothideomycetes genomes: a test case for predicting lifestyles and emergence of pathogens.</title>
        <authorList>
            <person name="Haridas S."/>
            <person name="Albert R."/>
            <person name="Binder M."/>
            <person name="Bloem J."/>
            <person name="Labutti K."/>
            <person name="Salamov A."/>
            <person name="Andreopoulos B."/>
            <person name="Baker S."/>
            <person name="Barry K."/>
            <person name="Bills G."/>
            <person name="Bluhm B."/>
            <person name="Cannon C."/>
            <person name="Castanera R."/>
            <person name="Culley D."/>
            <person name="Daum C."/>
            <person name="Ezra D."/>
            <person name="Gonzalez J."/>
            <person name="Henrissat B."/>
            <person name="Kuo A."/>
            <person name="Liang C."/>
            <person name="Lipzen A."/>
            <person name="Lutzoni F."/>
            <person name="Magnuson J."/>
            <person name="Mondo S."/>
            <person name="Nolan M."/>
            <person name="Ohm R."/>
            <person name="Pangilinan J."/>
            <person name="Park H.-J."/>
            <person name="Ramirez L."/>
            <person name="Alfaro M."/>
            <person name="Sun H."/>
            <person name="Tritt A."/>
            <person name="Yoshinaga Y."/>
            <person name="Zwiers L.-H."/>
            <person name="Turgeon B."/>
            <person name="Goodwin S."/>
            <person name="Spatafora J."/>
            <person name="Crous P."/>
            <person name="Grigoriev I."/>
        </authorList>
    </citation>
    <scope>NUCLEOTIDE SEQUENCE</scope>
    <source>
        <strain evidence="2">CBS 113979</strain>
    </source>
</reference>
<dbReference type="InterPro" id="IPR001128">
    <property type="entry name" value="Cyt_P450"/>
</dbReference>
<dbReference type="PANTHER" id="PTHR24305">
    <property type="entry name" value="CYTOCHROME P450"/>
    <property type="match status" value="1"/>
</dbReference>
<protein>
    <submittedName>
        <fullName evidence="2">Cytochrome P450</fullName>
    </submittedName>
</protein>
<dbReference type="Proteomes" id="UP000800041">
    <property type="component" value="Unassembled WGS sequence"/>
</dbReference>
<keyword evidence="1" id="KW-1133">Transmembrane helix</keyword>
<dbReference type="GO" id="GO:0020037">
    <property type="term" value="F:heme binding"/>
    <property type="evidence" value="ECO:0007669"/>
    <property type="project" value="InterPro"/>
</dbReference>
<dbReference type="Pfam" id="PF00067">
    <property type="entry name" value="p450"/>
    <property type="match status" value="1"/>
</dbReference>
<dbReference type="PANTHER" id="PTHR24305:SF168">
    <property type="entry name" value="P450, PUTATIVE (EUROFUNG)-RELATED"/>
    <property type="match status" value="1"/>
</dbReference>
<evidence type="ECO:0000313" key="2">
    <source>
        <dbReference type="EMBL" id="KAF1986415.1"/>
    </source>
</evidence>
<name>A0A6G1GZQ9_9PEZI</name>
<dbReference type="Gene3D" id="1.10.630.10">
    <property type="entry name" value="Cytochrome P450"/>
    <property type="match status" value="1"/>
</dbReference>
<keyword evidence="1" id="KW-0472">Membrane</keyword>
<dbReference type="PRINTS" id="PR00385">
    <property type="entry name" value="P450"/>
</dbReference>
<keyword evidence="1" id="KW-0812">Transmembrane</keyword>
<organism evidence="2 3">
    <name type="scientific">Aulographum hederae CBS 113979</name>
    <dbReference type="NCBI Taxonomy" id="1176131"/>
    <lineage>
        <taxon>Eukaryota</taxon>
        <taxon>Fungi</taxon>
        <taxon>Dikarya</taxon>
        <taxon>Ascomycota</taxon>
        <taxon>Pezizomycotina</taxon>
        <taxon>Dothideomycetes</taxon>
        <taxon>Pleosporomycetidae</taxon>
        <taxon>Aulographales</taxon>
        <taxon>Aulographaceae</taxon>
    </lineage>
</organism>
<evidence type="ECO:0000256" key="1">
    <source>
        <dbReference type="SAM" id="Phobius"/>
    </source>
</evidence>
<dbReference type="CDD" id="cd11060">
    <property type="entry name" value="CYP57A1-like"/>
    <property type="match status" value="1"/>
</dbReference>
<dbReference type="OrthoDB" id="3934656at2759"/>
<dbReference type="EMBL" id="ML977157">
    <property type="protein sequence ID" value="KAF1986415.1"/>
    <property type="molecule type" value="Genomic_DNA"/>
</dbReference>
<dbReference type="InterPro" id="IPR050121">
    <property type="entry name" value="Cytochrome_P450_monoxygenase"/>
</dbReference>
<dbReference type="InterPro" id="IPR036396">
    <property type="entry name" value="Cyt_P450_sf"/>
</dbReference>
<dbReference type="AlphaFoldDB" id="A0A6G1GZQ9"/>
<dbReference type="GO" id="GO:0005506">
    <property type="term" value="F:iron ion binding"/>
    <property type="evidence" value="ECO:0007669"/>
    <property type="project" value="InterPro"/>
</dbReference>
<dbReference type="GO" id="GO:0004497">
    <property type="term" value="F:monooxygenase activity"/>
    <property type="evidence" value="ECO:0007669"/>
    <property type="project" value="InterPro"/>
</dbReference>